<proteinExistence type="predicted"/>
<feature type="non-terminal residue" evidence="2">
    <location>
        <position position="92"/>
    </location>
</feature>
<accession>A0A0B6YL12</accession>
<name>A0A0B6YL12_9EUPU</name>
<evidence type="ECO:0000313" key="2">
    <source>
        <dbReference type="EMBL" id="CEK56903.1"/>
    </source>
</evidence>
<feature type="region of interest" description="Disordered" evidence="1">
    <location>
        <begin position="1"/>
        <end position="27"/>
    </location>
</feature>
<reference evidence="2" key="1">
    <citation type="submission" date="2014-12" db="EMBL/GenBank/DDBJ databases">
        <title>Insight into the proteome of Arion vulgaris.</title>
        <authorList>
            <person name="Aradska J."/>
            <person name="Bulat T."/>
            <person name="Smidak R."/>
            <person name="Sarate P."/>
            <person name="Gangsoo J."/>
            <person name="Sialana F."/>
            <person name="Bilban M."/>
            <person name="Lubec G."/>
        </authorList>
    </citation>
    <scope>NUCLEOTIDE SEQUENCE</scope>
    <source>
        <tissue evidence="2">Skin</tissue>
    </source>
</reference>
<dbReference type="AlphaFoldDB" id="A0A0B6YL12"/>
<organism evidence="2">
    <name type="scientific">Arion vulgaris</name>
    <dbReference type="NCBI Taxonomy" id="1028688"/>
    <lineage>
        <taxon>Eukaryota</taxon>
        <taxon>Metazoa</taxon>
        <taxon>Spiralia</taxon>
        <taxon>Lophotrochozoa</taxon>
        <taxon>Mollusca</taxon>
        <taxon>Gastropoda</taxon>
        <taxon>Heterobranchia</taxon>
        <taxon>Euthyneura</taxon>
        <taxon>Panpulmonata</taxon>
        <taxon>Eupulmonata</taxon>
        <taxon>Stylommatophora</taxon>
        <taxon>Helicina</taxon>
        <taxon>Arionoidea</taxon>
        <taxon>Arionidae</taxon>
        <taxon>Arion</taxon>
    </lineage>
</organism>
<evidence type="ECO:0000256" key="1">
    <source>
        <dbReference type="SAM" id="MobiDB-lite"/>
    </source>
</evidence>
<dbReference type="EMBL" id="HACG01010038">
    <property type="protein sequence ID" value="CEK56903.1"/>
    <property type="molecule type" value="Transcribed_RNA"/>
</dbReference>
<feature type="non-terminal residue" evidence="2">
    <location>
        <position position="1"/>
    </location>
</feature>
<protein>
    <submittedName>
        <fullName evidence="2">Uncharacterized protein</fullName>
    </submittedName>
</protein>
<gene>
    <name evidence="2" type="primary">ORF28801</name>
</gene>
<sequence length="92" mass="10080">DTYKLESYSLTSASSKPDNDVLDPSGSHINKIVVSSVQENGESSKDNKNFKGEISILENDTMCNTENSVNKMCETSVRVPSIHEQQVTASLQ</sequence>